<dbReference type="OrthoDB" id="9787650at2"/>
<dbReference type="AlphaFoldDB" id="A0A4R6MZM4"/>
<dbReference type="EMBL" id="SNXE01000006">
    <property type="protein sequence ID" value="TDP07850.1"/>
    <property type="molecule type" value="Genomic_DNA"/>
</dbReference>
<dbReference type="InterPro" id="IPR003754">
    <property type="entry name" value="4pyrrol_synth_uPrphyn_synth"/>
</dbReference>
<sequence>MNSQAPRLLLLTRPRPQAPAWLARLTALGVPARALPLMEIAPPADGGAAARQAWALLPQARLAMFVSPNAVAGFFAQRPAGASWPAATLAATVGPGSAQALLGAGVPAGQLVQPPADAASLDSEHLWPLLAGEDWQGRLALVLRGEGGREWLADRLRERGARLQALSVYRRGCPRLDAAEQALLSQALAQPAAHVWLFSSAEAIGHLAQLAGPAQDWSSAQAIATHPRIADRARTLGMGHVVLARPEAAAVAQAFASC</sequence>
<reference evidence="11 12" key="1">
    <citation type="submission" date="2019-03" db="EMBL/GenBank/DDBJ databases">
        <title>Genomic Encyclopedia of Type Strains, Phase IV (KMG-IV): sequencing the most valuable type-strain genomes for metagenomic binning, comparative biology and taxonomic classification.</title>
        <authorList>
            <person name="Goeker M."/>
        </authorList>
    </citation>
    <scope>NUCLEOTIDE SEQUENCE [LARGE SCALE GENOMIC DNA]</scope>
    <source>
        <strain evidence="11 12">DSM 25082</strain>
    </source>
</reference>
<dbReference type="SUPFAM" id="SSF69618">
    <property type="entry name" value="HemD-like"/>
    <property type="match status" value="1"/>
</dbReference>
<evidence type="ECO:0000259" key="10">
    <source>
        <dbReference type="Pfam" id="PF02602"/>
    </source>
</evidence>
<evidence type="ECO:0000313" key="12">
    <source>
        <dbReference type="Proteomes" id="UP000295357"/>
    </source>
</evidence>
<evidence type="ECO:0000256" key="4">
    <source>
        <dbReference type="ARBA" id="ARBA00023239"/>
    </source>
</evidence>
<dbReference type="GO" id="GO:0006782">
    <property type="term" value="P:protoporphyrinogen IX biosynthetic process"/>
    <property type="evidence" value="ECO:0007669"/>
    <property type="project" value="UniProtKB-UniRule"/>
</dbReference>
<dbReference type="Proteomes" id="UP000295357">
    <property type="component" value="Unassembled WGS sequence"/>
</dbReference>
<dbReference type="GO" id="GO:0006780">
    <property type="term" value="P:uroporphyrinogen III biosynthetic process"/>
    <property type="evidence" value="ECO:0007669"/>
    <property type="project" value="UniProtKB-UniRule"/>
</dbReference>
<dbReference type="GO" id="GO:0004852">
    <property type="term" value="F:uroporphyrinogen-III synthase activity"/>
    <property type="evidence" value="ECO:0007669"/>
    <property type="project" value="UniProtKB-UniRule"/>
</dbReference>
<evidence type="ECO:0000256" key="7">
    <source>
        <dbReference type="ARBA" id="ARBA00040167"/>
    </source>
</evidence>
<comment type="pathway">
    <text evidence="1 9">Porphyrin-containing compound metabolism; protoporphyrin-IX biosynthesis; coproporphyrinogen-III from 5-aminolevulinate: step 3/4.</text>
</comment>
<organism evidence="11 12">
    <name type="scientific">Roseateles asaccharophilus</name>
    <dbReference type="NCBI Taxonomy" id="582607"/>
    <lineage>
        <taxon>Bacteria</taxon>
        <taxon>Pseudomonadati</taxon>
        <taxon>Pseudomonadota</taxon>
        <taxon>Betaproteobacteria</taxon>
        <taxon>Burkholderiales</taxon>
        <taxon>Sphaerotilaceae</taxon>
        <taxon>Roseateles</taxon>
    </lineage>
</organism>
<dbReference type="Gene3D" id="3.40.50.10090">
    <property type="match status" value="2"/>
</dbReference>
<dbReference type="EC" id="4.2.1.75" evidence="3 9"/>
<comment type="catalytic activity">
    <reaction evidence="8 9">
        <text>hydroxymethylbilane = uroporphyrinogen III + H2O</text>
        <dbReference type="Rhea" id="RHEA:18965"/>
        <dbReference type="ChEBI" id="CHEBI:15377"/>
        <dbReference type="ChEBI" id="CHEBI:57308"/>
        <dbReference type="ChEBI" id="CHEBI:57845"/>
        <dbReference type="EC" id="4.2.1.75"/>
    </reaction>
</comment>
<dbReference type="InterPro" id="IPR039793">
    <property type="entry name" value="UROS/Hem4"/>
</dbReference>
<accession>A0A4R6MZM4</accession>
<gene>
    <name evidence="11" type="ORF">DFR39_106114</name>
</gene>
<evidence type="ECO:0000256" key="5">
    <source>
        <dbReference type="ARBA" id="ARBA00023244"/>
    </source>
</evidence>
<dbReference type="PANTHER" id="PTHR38042">
    <property type="entry name" value="UROPORPHYRINOGEN-III SYNTHASE, CHLOROPLASTIC"/>
    <property type="match status" value="1"/>
</dbReference>
<keyword evidence="5 9" id="KW-0627">Porphyrin biosynthesis</keyword>
<evidence type="ECO:0000256" key="2">
    <source>
        <dbReference type="ARBA" id="ARBA00008133"/>
    </source>
</evidence>
<keyword evidence="12" id="KW-1185">Reference proteome</keyword>
<comment type="similarity">
    <text evidence="2 9">Belongs to the uroporphyrinogen-III synthase family.</text>
</comment>
<feature type="domain" description="Tetrapyrrole biosynthesis uroporphyrinogen III synthase" evidence="10">
    <location>
        <begin position="23"/>
        <end position="250"/>
    </location>
</feature>
<comment type="function">
    <text evidence="6 9">Catalyzes cyclization of the linear tetrapyrrole, hydroxymethylbilane, to the macrocyclic uroporphyrinogen III.</text>
</comment>
<dbReference type="CDD" id="cd06578">
    <property type="entry name" value="HemD"/>
    <property type="match status" value="1"/>
</dbReference>
<dbReference type="PANTHER" id="PTHR38042:SF1">
    <property type="entry name" value="UROPORPHYRINOGEN-III SYNTHASE, CHLOROPLASTIC"/>
    <property type="match status" value="1"/>
</dbReference>
<dbReference type="InterPro" id="IPR036108">
    <property type="entry name" value="4pyrrol_syn_uPrphyn_synt_sf"/>
</dbReference>
<proteinExistence type="inferred from homology"/>
<evidence type="ECO:0000256" key="6">
    <source>
        <dbReference type="ARBA" id="ARBA00037589"/>
    </source>
</evidence>
<comment type="caution">
    <text evidence="11">The sequence shown here is derived from an EMBL/GenBank/DDBJ whole genome shotgun (WGS) entry which is preliminary data.</text>
</comment>
<keyword evidence="4 9" id="KW-0456">Lyase</keyword>
<name>A0A4R6MZM4_9BURK</name>
<evidence type="ECO:0000256" key="3">
    <source>
        <dbReference type="ARBA" id="ARBA00013109"/>
    </source>
</evidence>
<protein>
    <recommendedName>
        <fullName evidence="7 9">Uroporphyrinogen-III synthase</fullName>
        <ecNumber evidence="3 9">4.2.1.75</ecNumber>
    </recommendedName>
</protein>
<evidence type="ECO:0000313" key="11">
    <source>
        <dbReference type="EMBL" id="TDP07850.1"/>
    </source>
</evidence>
<dbReference type="RefSeq" id="WP_133604136.1">
    <property type="nucleotide sequence ID" value="NZ_JAUFPJ010000007.1"/>
</dbReference>
<dbReference type="Pfam" id="PF02602">
    <property type="entry name" value="HEM4"/>
    <property type="match status" value="1"/>
</dbReference>
<evidence type="ECO:0000256" key="9">
    <source>
        <dbReference type="RuleBase" id="RU366031"/>
    </source>
</evidence>
<evidence type="ECO:0000256" key="8">
    <source>
        <dbReference type="ARBA" id="ARBA00048617"/>
    </source>
</evidence>
<evidence type="ECO:0000256" key="1">
    <source>
        <dbReference type="ARBA" id="ARBA00004772"/>
    </source>
</evidence>